<dbReference type="SUPFAM" id="SSF48208">
    <property type="entry name" value="Six-hairpin glycosidases"/>
    <property type="match status" value="1"/>
</dbReference>
<evidence type="ECO:0000259" key="6">
    <source>
        <dbReference type="Pfam" id="PF08531"/>
    </source>
</evidence>
<evidence type="ECO:0000256" key="4">
    <source>
        <dbReference type="SAM" id="MobiDB-lite"/>
    </source>
</evidence>
<dbReference type="Gene3D" id="1.50.10.10">
    <property type="match status" value="1"/>
</dbReference>
<dbReference type="InterPro" id="IPR013783">
    <property type="entry name" value="Ig-like_fold"/>
</dbReference>
<sequence length="946" mass="103082">MAHSATPSAPRFDHRTDTGPVLGLAGRTPALSWIVPSADPDYAQHRYELEITRESGTRRFMVHTADQVLVPWPDEPLVSREKIAVRVRVAQNEWSGWSEPTTAEAGLFDESDWTAHFISPIEKGGLRQAAPELRGVIAVPAGVVSARLYATAHGIYSPRLNGEPVDDGVLAPGWTAYQHRLRYQVYDVTDLVVEGENSLDVVLGNGWWRGRFGFLGERAIYGDRLALLAQLEVTTADGSIHVLDTDEQWAVRSTGILSDDIYDGQTTDLRIDDSSPFDGAVEQVDADLTRLVGADGPPMRETEEIAAVSVWTTPSGSTLVDFGQNVVGWVRITAENGRAGDEVIVRHAEVLEAGELGTGPLRSARATDTYFLSGAPSEILEPSLTFHGFRYAEITGLRDIRAEDVHAVVIGTDLRRTGWFDSSDPMLNRLHENVVWGMRGNFLDVPTDCPQRDERLGWTGDIQAFAPTATFLFDSAGFLTSWLADLAAEQAPDGSVPHVVPDILRTELTSAPAAAWGDAATVVPWVLWQRTGDTGILRQQYASMRAWVDKVTSLAGDDLIWRGGFQYGDWLDPTAPHDDAAEAKADPDVVATAYFAHSARLVADTARELGHAGDADRYSDLADAVSDSFCREFVTPAGRILSDAQTVYVLALEWDLLPARSRAAAGARLADLVRTGAFRIATGFVGTPLITDALANAGYPELAFRLLQQTKAPSWLYPITMGATTVWERWDSLLPDGTINPSGMTSFNHYALGSVIDWMHRRLAGLAPREPGYRLIGVNPLPPAHLDRASTRHLTPYGEAAVGWRRGDGTLTLDVTVPVGASAEVTLPGQSSPLLVRHGHHSWTVIDDEQSRTVPRTVRDLIDDPKRWAEFEGTVLRAELAPSDIRLARLLGPFLDRPIEDLLAAVWTKGWPSPAALESLADVLAPLRSSSSTPPAAPMTRPGEPR</sequence>
<gene>
    <name evidence="9" type="ORF">GSU69_09090</name>
</gene>
<dbReference type="Pfam" id="PF05592">
    <property type="entry name" value="Bac_rhamnosid"/>
    <property type="match status" value="1"/>
</dbReference>
<dbReference type="PIRSF" id="PIRSF010631">
    <property type="entry name" value="A-rhamnsds"/>
    <property type="match status" value="1"/>
</dbReference>
<feature type="domain" description="Alpha-L-rhamnosidase C-terminal" evidence="8">
    <location>
        <begin position="765"/>
        <end position="834"/>
    </location>
</feature>
<evidence type="ECO:0000259" key="5">
    <source>
        <dbReference type="Pfam" id="PF05592"/>
    </source>
</evidence>
<comment type="catalytic activity">
    <reaction evidence="1">
        <text>Hydrolysis of terminal non-reducing alpha-L-rhamnose residues in alpha-L-rhamnosides.</text>
        <dbReference type="EC" id="3.2.1.40"/>
    </reaction>
</comment>
<feature type="region of interest" description="Disordered" evidence="4">
    <location>
        <begin position="1"/>
        <end position="21"/>
    </location>
</feature>
<reference evidence="10" key="1">
    <citation type="submission" date="2019-12" db="EMBL/GenBank/DDBJ databases">
        <title>Complete and draft genome sequences of new strains and members of some known species of the genus Rathayibacter isolated from plants.</title>
        <authorList>
            <person name="Tarlachkov S.V."/>
            <person name="Starodumova I.P."/>
            <person name="Dorofeeva L.V."/>
            <person name="Prisyazhnaya N.V."/>
            <person name="Leyn S."/>
            <person name="Zlamal J."/>
            <person name="Elan M."/>
            <person name="Osterman A.L."/>
            <person name="Nadler S."/>
            <person name="Subbotin S.A."/>
            <person name="Evtushenko L.I."/>
        </authorList>
    </citation>
    <scope>NUCLEOTIDE SEQUENCE [LARGE SCALE GENOMIC DNA]</scope>
    <source>
        <strain evidence="10">VKM Ac-2802</strain>
    </source>
</reference>
<feature type="domain" description="Alpha-L-rhamnosidase concanavalin-like" evidence="5">
    <location>
        <begin position="313"/>
        <end position="410"/>
    </location>
</feature>
<feature type="region of interest" description="Disordered" evidence="4">
    <location>
        <begin position="927"/>
        <end position="946"/>
    </location>
</feature>
<dbReference type="PANTHER" id="PTHR33307:SF6">
    <property type="entry name" value="ALPHA-RHAMNOSIDASE (EUROFUNG)-RELATED"/>
    <property type="match status" value="1"/>
</dbReference>
<keyword evidence="10" id="KW-1185">Reference proteome</keyword>
<evidence type="ECO:0000256" key="3">
    <source>
        <dbReference type="ARBA" id="ARBA00022801"/>
    </source>
</evidence>
<evidence type="ECO:0000313" key="10">
    <source>
        <dbReference type="Proteomes" id="UP000464597"/>
    </source>
</evidence>
<proteinExistence type="predicted"/>
<accession>A0ABX6GZ70</accession>
<protein>
    <recommendedName>
        <fullName evidence="2">alpha-L-rhamnosidase</fullName>
        <ecNumber evidence="2">3.2.1.40</ecNumber>
    </recommendedName>
</protein>
<dbReference type="Gene3D" id="2.60.120.260">
    <property type="entry name" value="Galactose-binding domain-like"/>
    <property type="match status" value="2"/>
</dbReference>
<dbReference type="Pfam" id="PF17389">
    <property type="entry name" value="Bac_rhamnosid6H"/>
    <property type="match status" value="1"/>
</dbReference>
<dbReference type="PANTHER" id="PTHR33307">
    <property type="entry name" value="ALPHA-RHAMNOSIDASE (EUROFUNG)"/>
    <property type="match status" value="1"/>
</dbReference>
<dbReference type="Pfam" id="PF25788">
    <property type="entry name" value="Ig_Rha78A_N"/>
    <property type="match status" value="1"/>
</dbReference>
<organism evidence="9 10">
    <name type="scientific">Rathayibacter festucae</name>
    <dbReference type="NCBI Taxonomy" id="110937"/>
    <lineage>
        <taxon>Bacteria</taxon>
        <taxon>Bacillati</taxon>
        <taxon>Actinomycetota</taxon>
        <taxon>Actinomycetes</taxon>
        <taxon>Micrococcales</taxon>
        <taxon>Microbacteriaceae</taxon>
        <taxon>Rathayibacter</taxon>
    </lineage>
</organism>
<dbReference type="EMBL" id="CP047180">
    <property type="protein sequence ID" value="QHC62821.1"/>
    <property type="molecule type" value="Genomic_DNA"/>
</dbReference>
<dbReference type="EC" id="3.2.1.40" evidence="2"/>
<dbReference type="InterPro" id="IPR035396">
    <property type="entry name" value="Bac_rhamnosid6H"/>
</dbReference>
<dbReference type="InterPro" id="IPR008902">
    <property type="entry name" value="Rhamnosid_concanavalin"/>
</dbReference>
<dbReference type="InterPro" id="IPR035398">
    <property type="entry name" value="Bac_rhamnosid_C"/>
</dbReference>
<evidence type="ECO:0000259" key="7">
    <source>
        <dbReference type="Pfam" id="PF17389"/>
    </source>
</evidence>
<feature type="domain" description="Alpha-L-rhamnosidase six-hairpin glycosidase" evidence="7">
    <location>
        <begin position="415"/>
        <end position="762"/>
    </location>
</feature>
<dbReference type="InterPro" id="IPR013737">
    <property type="entry name" value="Bac_rhamnosid_N"/>
</dbReference>
<dbReference type="Gene3D" id="2.60.40.10">
    <property type="entry name" value="Immunoglobulins"/>
    <property type="match status" value="1"/>
</dbReference>
<dbReference type="RefSeq" id="WP_159422749.1">
    <property type="nucleotide sequence ID" value="NZ_CP047180.1"/>
</dbReference>
<dbReference type="InterPro" id="IPR008928">
    <property type="entry name" value="6-hairpin_glycosidase_sf"/>
</dbReference>
<dbReference type="Pfam" id="PF17390">
    <property type="entry name" value="Bac_rhamnosid_C"/>
    <property type="match status" value="1"/>
</dbReference>
<dbReference type="GO" id="GO:0016787">
    <property type="term" value="F:hydrolase activity"/>
    <property type="evidence" value="ECO:0007669"/>
    <property type="project" value="UniProtKB-KW"/>
</dbReference>
<feature type="domain" description="Bacterial alpha-L-rhamnosidase N-terminal" evidence="6">
    <location>
        <begin position="143"/>
        <end position="273"/>
    </location>
</feature>
<dbReference type="Pfam" id="PF08531">
    <property type="entry name" value="Bac_rhamnosid_N"/>
    <property type="match status" value="1"/>
</dbReference>
<dbReference type="InterPro" id="IPR016007">
    <property type="entry name" value="Alpha_rhamnosid"/>
</dbReference>
<name>A0ABX6GZ70_9MICO</name>
<evidence type="ECO:0000256" key="2">
    <source>
        <dbReference type="ARBA" id="ARBA00012652"/>
    </source>
</evidence>
<dbReference type="Proteomes" id="UP000464597">
    <property type="component" value="Chromosome"/>
</dbReference>
<dbReference type="Gene3D" id="2.60.420.10">
    <property type="entry name" value="Maltose phosphorylase, domain 3"/>
    <property type="match status" value="1"/>
</dbReference>
<evidence type="ECO:0000256" key="1">
    <source>
        <dbReference type="ARBA" id="ARBA00001445"/>
    </source>
</evidence>
<keyword evidence="3 9" id="KW-0378">Hydrolase</keyword>
<dbReference type="InterPro" id="IPR012341">
    <property type="entry name" value="6hp_glycosidase-like_sf"/>
</dbReference>
<evidence type="ECO:0000313" key="9">
    <source>
        <dbReference type="EMBL" id="QHC62821.1"/>
    </source>
</evidence>
<evidence type="ECO:0000259" key="8">
    <source>
        <dbReference type="Pfam" id="PF17390"/>
    </source>
</evidence>